<keyword evidence="5" id="KW-0446">Lipid-binding</keyword>
<feature type="domain" description="COQ9 C-terminal" evidence="8">
    <location>
        <begin position="159"/>
        <end position="228"/>
    </location>
</feature>
<dbReference type="Proteomes" id="UP000318050">
    <property type="component" value="Unassembled WGS sequence"/>
</dbReference>
<sequence>MAVRAYTGANPAAAGRPSVARDSPMVTPDTPAQSTSRPDDDVVDERLVLRDRLMLAVLPHVAFDGWSAAALRQGAADVDMGAAQLAALFPGGVADVVAQFSDWADRAMLAQLAGRDLTTMKVRARVTLAVRVRLQLLAPWAEAVQRASSFLALPIHAGLAARLLYRTVDAAWYAAGDQSTDFNYYTKRALLAAVQTATVLYWLSDRSPDHADTWAFLDRRIENVMAVGKGMATLSLPKLSSLKGWGGLMPSPLRFSRHLRQRA</sequence>
<feature type="region of interest" description="Disordered" evidence="7">
    <location>
        <begin position="1"/>
        <end position="41"/>
    </location>
</feature>
<dbReference type="InterPro" id="IPR013718">
    <property type="entry name" value="COQ9_C"/>
</dbReference>
<keyword evidence="9" id="KW-0830">Ubiquinone</keyword>
<evidence type="ECO:0000256" key="3">
    <source>
        <dbReference type="ARBA" id="ARBA00022688"/>
    </source>
</evidence>
<dbReference type="Gene3D" id="1.10.357.10">
    <property type="entry name" value="Tetracycline Repressor, domain 2"/>
    <property type="match status" value="1"/>
</dbReference>
<dbReference type="AlphaFoldDB" id="A0A560HV71"/>
<proteinExistence type="inferred from homology"/>
<organism evidence="9 10">
    <name type="scientific">Nitrospirillum amazonense</name>
    <dbReference type="NCBI Taxonomy" id="28077"/>
    <lineage>
        <taxon>Bacteria</taxon>
        <taxon>Pseudomonadati</taxon>
        <taxon>Pseudomonadota</taxon>
        <taxon>Alphaproteobacteria</taxon>
        <taxon>Rhodospirillales</taxon>
        <taxon>Azospirillaceae</taxon>
        <taxon>Nitrospirillum</taxon>
    </lineage>
</organism>
<dbReference type="GO" id="GO:0008289">
    <property type="term" value="F:lipid binding"/>
    <property type="evidence" value="ECO:0007669"/>
    <property type="project" value="UniProtKB-KW"/>
</dbReference>
<evidence type="ECO:0000256" key="1">
    <source>
        <dbReference type="ARBA" id="ARBA00004749"/>
    </source>
</evidence>
<comment type="function">
    <text evidence="6">Membrane-associated protein that warps the membrane surface to access and bind aromatic isoprenes with high specificity, including ubiquinone (CoQ) isoprene intermediates and presents them directly to COQ7, therefore facilitating the COQ7-mediated hydroxylase step. Participates in the biosynthesis of coenzyme Q, also named ubiquinone, an essential lipid-soluble electron transporter for aerobic cellular respiration.</text>
</comment>
<evidence type="ECO:0000256" key="4">
    <source>
        <dbReference type="ARBA" id="ARBA00022946"/>
    </source>
</evidence>
<dbReference type="GO" id="GO:0006744">
    <property type="term" value="P:ubiquinone biosynthetic process"/>
    <property type="evidence" value="ECO:0007669"/>
    <property type="project" value="UniProtKB-KW"/>
</dbReference>
<comment type="similarity">
    <text evidence="2">Belongs to the COQ9 family.</text>
</comment>
<evidence type="ECO:0000313" key="10">
    <source>
        <dbReference type="Proteomes" id="UP000318050"/>
    </source>
</evidence>
<reference evidence="9 10" key="1">
    <citation type="submission" date="2019-06" db="EMBL/GenBank/DDBJ databases">
        <title>Genomic Encyclopedia of Type Strains, Phase IV (KMG-V): Genome sequencing to study the core and pangenomes of soil and plant-associated prokaryotes.</title>
        <authorList>
            <person name="Whitman W."/>
        </authorList>
    </citation>
    <scope>NUCLEOTIDE SEQUENCE [LARGE SCALE GENOMIC DNA]</scope>
    <source>
        <strain evidence="9 10">BR 11140</strain>
    </source>
</reference>
<keyword evidence="3" id="KW-0831">Ubiquinone biosynthesis</keyword>
<dbReference type="NCBIfam" id="TIGR02396">
    <property type="entry name" value="diverge_rpsU"/>
    <property type="match status" value="1"/>
</dbReference>
<evidence type="ECO:0000256" key="7">
    <source>
        <dbReference type="SAM" id="MobiDB-lite"/>
    </source>
</evidence>
<protein>
    <submittedName>
        <fullName evidence="9">Ubiquinone biosynthesis protein COQ9</fullName>
    </submittedName>
</protein>
<dbReference type="Pfam" id="PF08511">
    <property type="entry name" value="COQ9"/>
    <property type="match status" value="1"/>
</dbReference>
<dbReference type="PANTHER" id="PTHR21427">
    <property type="entry name" value="UBIQUINONE BIOSYNTHESIS PROTEIN COQ9, MITOCHONDRIAL"/>
    <property type="match status" value="1"/>
</dbReference>
<comment type="pathway">
    <text evidence="1">Cofactor biosynthesis; ubiquinone biosynthesis.</text>
</comment>
<evidence type="ECO:0000256" key="2">
    <source>
        <dbReference type="ARBA" id="ARBA00010766"/>
    </source>
</evidence>
<evidence type="ECO:0000259" key="8">
    <source>
        <dbReference type="Pfam" id="PF08511"/>
    </source>
</evidence>
<name>A0A560HV71_9PROT</name>
<comment type="caution">
    <text evidence="9">The sequence shown here is derived from an EMBL/GenBank/DDBJ whole genome shotgun (WGS) entry which is preliminary data.</text>
</comment>
<keyword evidence="4" id="KW-0809">Transit peptide</keyword>
<gene>
    <name evidence="9" type="ORF">FBZ92_12892</name>
</gene>
<accession>A0A560HV71</accession>
<dbReference type="InterPro" id="IPR012762">
    <property type="entry name" value="Ubiq_biosynth_COQ9"/>
</dbReference>
<dbReference type="PANTHER" id="PTHR21427:SF19">
    <property type="entry name" value="UBIQUINONE BIOSYNTHESIS PROTEIN COQ9, MITOCHONDRIAL"/>
    <property type="match status" value="1"/>
</dbReference>
<evidence type="ECO:0000256" key="5">
    <source>
        <dbReference type="ARBA" id="ARBA00023121"/>
    </source>
</evidence>
<evidence type="ECO:0000313" key="9">
    <source>
        <dbReference type="EMBL" id="TWB48890.1"/>
    </source>
</evidence>
<evidence type="ECO:0000256" key="6">
    <source>
        <dbReference type="ARBA" id="ARBA00058104"/>
    </source>
</evidence>
<dbReference type="EMBL" id="VITT01000028">
    <property type="protein sequence ID" value="TWB48890.1"/>
    <property type="molecule type" value="Genomic_DNA"/>
</dbReference>